<feature type="compositionally biased region" description="Basic and acidic residues" evidence="1">
    <location>
        <begin position="141"/>
        <end position="151"/>
    </location>
</feature>
<evidence type="ECO:0000313" key="2">
    <source>
        <dbReference type="EMBL" id="WPZ23950.1"/>
    </source>
</evidence>
<sequence length="160" mass="17604">MPRDYFNPPVAAATGQNHKISPQALMFERLISELQSTLEEEVFFDDSDWPDGFDWMGEAEAVWEGLAEEANLIAKFRTRRPEDRLLCRAAGVIHRAIQAGSPLELDTARERLAVIADASAPGNVHFLLGEAQACLDQMAERAAADDKKPPEADPGATFPL</sequence>
<accession>A0ABZ0V9F0</accession>
<geneLocation type="plasmid" evidence="2 3">
    <name>unnamed05</name>
</geneLocation>
<protein>
    <submittedName>
        <fullName evidence="2">Uncharacterized protein</fullName>
    </submittedName>
</protein>
<dbReference type="RefSeq" id="WP_322330104.1">
    <property type="nucleotide sequence ID" value="NZ_CP139730.1"/>
</dbReference>
<keyword evidence="2" id="KW-0614">Plasmid</keyword>
<evidence type="ECO:0000256" key="1">
    <source>
        <dbReference type="SAM" id="MobiDB-lite"/>
    </source>
</evidence>
<name>A0ABZ0V9F0_9RHOB</name>
<reference evidence="2 3" key="1">
    <citation type="submission" date="2023-11" db="EMBL/GenBank/DDBJ databases">
        <title>From the Deep-Sea to the Surface: Bacterial Genomes Isolated from the Moytirra Hydrothermal Vent Plume.</title>
        <authorList>
            <person name="Major S.R."/>
        </authorList>
    </citation>
    <scope>NUCLEOTIDE SEQUENCE [LARGE SCALE GENOMIC DNA]</scope>
    <source>
        <strain evidence="2 3">OXR-9</strain>
        <plasmid evidence="2 3">unnamed05</plasmid>
    </source>
</reference>
<feature type="region of interest" description="Disordered" evidence="1">
    <location>
        <begin position="141"/>
        <end position="160"/>
    </location>
</feature>
<organism evidence="2 3">
    <name type="scientific">Sulfitobacter faviae</name>
    <dbReference type="NCBI Taxonomy" id="1775881"/>
    <lineage>
        <taxon>Bacteria</taxon>
        <taxon>Pseudomonadati</taxon>
        <taxon>Pseudomonadota</taxon>
        <taxon>Alphaproteobacteria</taxon>
        <taxon>Rhodobacterales</taxon>
        <taxon>Roseobacteraceae</taxon>
        <taxon>Sulfitobacter</taxon>
    </lineage>
</organism>
<keyword evidence="3" id="KW-1185">Reference proteome</keyword>
<dbReference type="EMBL" id="CP139730">
    <property type="protein sequence ID" value="WPZ23950.1"/>
    <property type="molecule type" value="Genomic_DNA"/>
</dbReference>
<dbReference type="Proteomes" id="UP001326567">
    <property type="component" value="Plasmid unnamed05"/>
</dbReference>
<proteinExistence type="predicted"/>
<gene>
    <name evidence="2" type="ORF">T7987_19205</name>
</gene>
<evidence type="ECO:0000313" key="3">
    <source>
        <dbReference type="Proteomes" id="UP001326567"/>
    </source>
</evidence>